<dbReference type="InterPro" id="IPR002328">
    <property type="entry name" value="ADH_Zn_CS"/>
</dbReference>
<name>A0A383CHX8_9ZZZZ</name>
<dbReference type="SUPFAM" id="SSF50129">
    <property type="entry name" value="GroES-like"/>
    <property type="match status" value="1"/>
</dbReference>
<dbReference type="InterPro" id="IPR011032">
    <property type="entry name" value="GroES-like_sf"/>
</dbReference>
<sequence length="153" mass="16347">MKAAILVESKQPLIIDDIALPESIDFGQVLVEVHYSGICGAQINEIDAVKGPDAFLPHLLGHEGSGVVKEVGLGVSTVKTGDRVVLHWRPSAGIQSPTPKYNWSGKELNAGWVTTFNQQAIVSENRLTVIPDDFDMKIAPLLGCAVTTAFGVV</sequence>
<keyword evidence="4" id="KW-0560">Oxidoreductase</keyword>
<dbReference type="InterPro" id="IPR013154">
    <property type="entry name" value="ADH-like_N"/>
</dbReference>
<dbReference type="PANTHER" id="PTHR42940:SF8">
    <property type="entry name" value="VACUOLAR PROTEIN SORTING-ASSOCIATED PROTEIN 11"/>
    <property type="match status" value="1"/>
</dbReference>
<organism evidence="6">
    <name type="scientific">marine metagenome</name>
    <dbReference type="NCBI Taxonomy" id="408172"/>
    <lineage>
        <taxon>unclassified sequences</taxon>
        <taxon>metagenomes</taxon>
        <taxon>ecological metagenomes</taxon>
    </lineage>
</organism>
<evidence type="ECO:0000256" key="4">
    <source>
        <dbReference type="ARBA" id="ARBA00023002"/>
    </source>
</evidence>
<evidence type="ECO:0000256" key="1">
    <source>
        <dbReference type="ARBA" id="ARBA00001947"/>
    </source>
</evidence>
<dbReference type="GO" id="GO:0008270">
    <property type="term" value="F:zinc ion binding"/>
    <property type="evidence" value="ECO:0007669"/>
    <property type="project" value="InterPro"/>
</dbReference>
<dbReference type="EMBL" id="UINC01208583">
    <property type="protein sequence ID" value="SVE31188.1"/>
    <property type="molecule type" value="Genomic_DNA"/>
</dbReference>
<protein>
    <recommendedName>
        <fullName evidence="5">Alcohol dehydrogenase-like N-terminal domain-containing protein</fullName>
    </recommendedName>
</protein>
<dbReference type="Pfam" id="PF08240">
    <property type="entry name" value="ADH_N"/>
    <property type="match status" value="1"/>
</dbReference>
<feature type="domain" description="Alcohol dehydrogenase-like N-terminal" evidence="5">
    <location>
        <begin position="27"/>
        <end position="132"/>
    </location>
</feature>
<dbReference type="GO" id="GO:0004022">
    <property type="term" value="F:alcohol dehydrogenase (NAD+) activity"/>
    <property type="evidence" value="ECO:0007669"/>
    <property type="project" value="TreeGrafter"/>
</dbReference>
<feature type="non-terminal residue" evidence="6">
    <location>
        <position position="153"/>
    </location>
</feature>
<comment type="cofactor">
    <cofactor evidence="1">
        <name>Zn(2+)</name>
        <dbReference type="ChEBI" id="CHEBI:29105"/>
    </cofactor>
</comment>
<dbReference type="Gene3D" id="3.90.180.10">
    <property type="entry name" value="Medium-chain alcohol dehydrogenases, catalytic domain"/>
    <property type="match status" value="1"/>
</dbReference>
<dbReference type="AlphaFoldDB" id="A0A383CHX8"/>
<evidence type="ECO:0000256" key="3">
    <source>
        <dbReference type="ARBA" id="ARBA00022833"/>
    </source>
</evidence>
<accession>A0A383CHX8</accession>
<dbReference type="GO" id="GO:0005737">
    <property type="term" value="C:cytoplasm"/>
    <property type="evidence" value="ECO:0007669"/>
    <property type="project" value="TreeGrafter"/>
</dbReference>
<proteinExistence type="predicted"/>
<evidence type="ECO:0000313" key="6">
    <source>
        <dbReference type="EMBL" id="SVE31188.1"/>
    </source>
</evidence>
<dbReference type="PROSITE" id="PS00059">
    <property type="entry name" value="ADH_ZINC"/>
    <property type="match status" value="1"/>
</dbReference>
<keyword evidence="2" id="KW-0479">Metal-binding</keyword>
<keyword evidence="3" id="KW-0862">Zinc</keyword>
<evidence type="ECO:0000259" key="5">
    <source>
        <dbReference type="Pfam" id="PF08240"/>
    </source>
</evidence>
<reference evidence="6" key="1">
    <citation type="submission" date="2018-05" db="EMBL/GenBank/DDBJ databases">
        <authorList>
            <person name="Lanie J.A."/>
            <person name="Ng W.-L."/>
            <person name="Kazmierczak K.M."/>
            <person name="Andrzejewski T.M."/>
            <person name="Davidsen T.M."/>
            <person name="Wayne K.J."/>
            <person name="Tettelin H."/>
            <person name="Glass J.I."/>
            <person name="Rusch D."/>
            <person name="Podicherti R."/>
            <person name="Tsui H.-C.T."/>
            <person name="Winkler M.E."/>
        </authorList>
    </citation>
    <scope>NUCLEOTIDE SEQUENCE</scope>
</reference>
<gene>
    <name evidence="6" type="ORF">METZ01_LOCUS484042</name>
</gene>
<evidence type="ECO:0000256" key="2">
    <source>
        <dbReference type="ARBA" id="ARBA00022723"/>
    </source>
</evidence>
<dbReference type="PANTHER" id="PTHR42940">
    <property type="entry name" value="ALCOHOL DEHYDROGENASE 1-RELATED"/>
    <property type="match status" value="1"/>
</dbReference>